<reference evidence="5 6" key="1">
    <citation type="submission" date="2018-07" db="EMBL/GenBank/DDBJ databases">
        <title>Genomic Encyclopedia of Type Strains, Phase IV (KMG-IV): sequencing the most valuable type-strain genomes for metagenomic binning, comparative biology and taxonomic classification.</title>
        <authorList>
            <person name="Goeker M."/>
        </authorList>
    </citation>
    <scope>NUCLEOTIDE SEQUENCE [LARGE SCALE GENOMIC DNA]</scope>
    <source>
        <strain evidence="5 6">DSM 26407</strain>
    </source>
</reference>
<dbReference type="EMBL" id="QPJY01000009">
    <property type="protein sequence ID" value="RCX26594.1"/>
    <property type="molecule type" value="Genomic_DNA"/>
</dbReference>
<name>A0A369C3Z2_9GAMM</name>
<evidence type="ECO:0000313" key="6">
    <source>
        <dbReference type="Proteomes" id="UP000252707"/>
    </source>
</evidence>
<dbReference type="InterPro" id="IPR002842">
    <property type="entry name" value="ATPase_V1_Esu"/>
</dbReference>
<dbReference type="Gene3D" id="3.30.2320.30">
    <property type="entry name" value="ATP synthase, E subunit, C-terminal"/>
    <property type="match status" value="1"/>
</dbReference>
<evidence type="ECO:0000256" key="2">
    <source>
        <dbReference type="ARBA" id="ARBA00020756"/>
    </source>
</evidence>
<evidence type="ECO:0000256" key="1">
    <source>
        <dbReference type="ARBA" id="ARBA00005901"/>
    </source>
</evidence>
<protein>
    <recommendedName>
        <fullName evidence="2">V-type ATP synthase subunit E</fullName>
    </recommendedName>
</protein>
<comment type="similarity">
    <text evidence="1">Belongs to the V-ATPase E subunit family.</text>
</comment>
<gene>
    <name evidence="5" type="ORF">DFQ59_109123</name>
</gene>
<dbReference type="Pfam" id="PF01991">
    <property type="entry name" value="vATP-synt_E"/>
    <property type="match status" value="1"/>
</dbReference>
<sequence length="217" mass="24751">MSETERVGELESALIMRARTLAEEYLERGRRSADHVMEDANARLRLREEREVLAAKSDAERSYRRRVQAAELKLQEEIDHLRWTLAQSVLDGLNDRLEALVADNDRYLPVLKALLKQGIDAIDAPELVIRVSRNDLEWLREFWDEFAQELAPGRKLVLSDEALETAVGGALIHTPDDRMRVNNTFEGRCQRLREATHEQVMESLFAGAGPMGVLFNG</sequence>
<dbReference type="RefSeq" id="WP_245937292.1">
    <property type="nucleotide sequence ID" value="NZ_QPJY01000009.1"/>
</dbReference>
<evidence type="ECO:0000313" key="5">
    <source>
        <dbReference type="EMBL" id="RCX26594.1"/>
    </source>
</evidence>
<keyword evidence="6" id="KW-1185">Reference proteome</keyword>
<evidence type="ECO:0000256" key="4">
    <source>
        <dbReference type="ARBA" id="ARBA00023065"/>
    </source>
</evidence>
<proteinExistence type="inferred from homology"/>
<dbReference type="SUPFAM" id="SSF160527">
    <property type="entry name" value="V-type ATPase subunit E-like"/>
    <property type="match status" value="1"/>
</dbReference>
<dbReference type="GO" id="GO:0033178">
    <property type="term" value="C:proton-transporting two-sector ATPase complex, catalytic domain"/>
    <property type="evidence" value="ECO:0007669"/>
    <property type="project" value="InterPro"/>
</dbReference>
<dbReference type="AlphaFoldDB" id="A0A369C3Z2"/>
<dbReference type="InterPro" id="IPR038495">
    <property type="entry name" value="ATPase_E_C"/>
</dbReference>
<keyword evidence="3" id="KW-0813">Transport</keyword>
<organism evidence="5 6">
    <name type="scientific">Thioalbus denitrificans</name>
    <dbReference type="NCBI Taxonomy" id="547122"/>
    <lineage>
        <taxon>Bacteria</taxon>
        <taxon>Pseudomonadati</taxon>
        <taxon>Pseudomonadota</taxon>
        <taxon>Gammaproteobacteria</taxon>
        <taxon>Chromatiales</taxon>
        <taxon>Ectothiorhodospiraceae</taxon>
        <taxon>Thioalbus</taxon>
    </lineage>
</organism>
<evidence type="ECO:0000256" key="3">
    <source>
        <dbReference type="ARBA" id="ARBA00022448"/>
    </source>
</evidence>
<keyword evidence="4" id="KW-0406">Ion transport</keyword>
<dbReference type="GO" id="GO:0046961">
    <property type="term" value="F:proton-transporting ATPase activity, rotational mechanism"/>
    <property type="evidence" value="ECO:0007669"/>
    <property type="project" value="InterPro"/>
</dbReference>
<comment type="caution">
    <text evidence="5">The sequence shown here is derived from an EMBL/GenBank/DDBJ whole genome shotgun (WGS) entry which is preliminary data.</text>
</comment>
<dbReference type="Proteomes" id="UP000252707">
    <property type="component" value="Unassembled WGS sequence"/>
</dbReference>
<accession>A0A369C3Z2</accession>